<dbReference type="GO" id="GO:0008170">
    <property type="term" value="F:N-methyltransferase activity"/>
    <property type="evidence" value="ECO:0007669"/>
    <property type="project" value="UniProtKB-ARBA"/>
</dbReference>
<evidence type="ECO:0000256" key="5">
    <source>
        <dbReference type="ARBA" id="ARBA00022691"/>
    </source>
</evidence>
<reference evidence="7 8" key="2">
    <citation type="submission" date="2020-03" db="EMBL/GenBank/DDBJ databases">
        <title>Kangsaoukella pontilimi gen. nov., sp. nov., a new member of the family Rhodobacteraceae isolated from a tidal mudflat.</title>
        <authorList>
            <person name="Kim I.S."/>
        </authorList>
    </citation>
    <scope>NUCLEOTIDE SEQUENCE [LARGE SCALE GENOMIC DNA]</scope>
    <source>
        <strain evidence="7 8">GH1-50</strain>
    </source>
</reference>
<keyword evidence="4 7" id="KW-0808">Transferase</keyword>
<dbReference type="GO" id="GO:0032259">
    <property type="term" value="P:methylation"/>
    <property type="evidence" value="ECO:0007669"/>
    <property type="project" value="UniProtKB-KW"/>
</dbReference>
<reference evidence="7 8" key="1">
    <citation type="submission" date="2019-12" db="EMBL/GenBank/DDBJ databases">
        <authorList>
            <person name="Lee S.D."/>
        </authorList>
    </citation>
    <scope>NUCLEOTIDE SEQUENCE [LARGE SCALE GENOMIC DNA]</scope>
    <source>
        <strain evidence="7 8">GH1-50</strain>
    </source>
</reference>
<dbReference type="CDD" id="cd02440">
    <property type="entry name" value="AdoMet_MTases"/>
    <property type="match status" value="1"/>
</dbReference>
<dbReference type="InterPro" id="IPR007848">
    <property type="entry name" value="Small_mtfrase_dom"/>
</dbReference>
<evidence type="ECO:0000313" key="8">
    <source>
        <dbReference type="Proteomes" id="UP000480350"/>
    </source>
</evidence>
<evidence type="ECO:0000256" key="1">
    <source>
        <dbReference type="ARBA" id="ARBA00022490"/>
    </source>
</evidence>
<evidence type="ECO:0000256" key="3">
    <source>
        <dbReference type="ARBA" id="ARBA00022603"/>
    </source>
</evidence>
<dbReference type="GO" id="GO:0003676">
    <property type="term" value="F:nucleic acid binding"/>
    <property type="evidence" value="ECO:0007669"/>
    <property type="project" value="InterPro"/>
</dbReference>
<dbReference type="RefSeq" id="WP_160765247.1">
    <property type="nucleotide sequence ID" value="NZ_WUPT01000003.1"/>
</dbReference>
<comment type="caution">
    <text evidence="7">The sequence shown here is derived from an EMBL/GenBank/DDBJ whole genome shotgun (WGS) entry which is preliminary data.</text>
</comment>
<dbReference type="Gene3D" id="3.40.50.150">
    <property type="entry name" value="Vaccinia Virus protein VP39"/>
    <property type="match status" value="2"/>
</dbReference>
<accession>A0A7C9N2E1</accession>
<dbReference type="InterPro" id="IPR002052">
    <property type="entry name" value="DNA_methylase_N6_adenine_CS"/>
</dbReference>
<keyword evidence="1" id="KW-0963">Cytoplasm</keyword>
<dbReference type="Proteomes" id="UP000480350">
    <property type="component" value="Unassembled WGS sequence"/>
</dbReference>
<proteinExistence type="predicted"/>
<evidence type="ECO:0000256" key="2">
    <source>
        <dbReference type="ARBA" id="ARBA00022552"/>
    </source>
</evidence>
<dbReference type="PANTHER" id="PTHR47816">
    <property type="entry name" value="RIBOSOMAL RNA SMALL SUBUNIT METHYLTRANSFERASE C"/>
    <property type="match status" value="1"/>
</dbReference>
<organism evidence="7 8">
    <name type="scientific">Kangsaoukella pontilimi</name>
    <dbReference type="NCBI Taxonomy" id="2691042"/>
    <lineage>
        <taxon>Bacteria</taxon>
        <taxon>Pseudomonadati</taxon>
        <taxon>Pseudomonadota</taxon>
        <taxon>Alphaproteobacteria</taxon>
        <taxon>Rhodobacterales</taxon>
        <taxon>Paracoccaceae</taxon>
        <taxon>Kangsaoukella</taxon>
    </lineage>
</organism>
<dbReference type="PROSITE" id="PS00092">
    <property type="entry name" value="N6_MTASE"/>
    <property type="match status" value="1"/>
</dbReference>
<dbReference type="GO" id="GO:0008757">
    <property type="term" value="F:S-adenosylmethionine-dependent methyltransferase activity"/>
    <property type="evidence" value="ECO:0007669"/>
    <property type="project" value="InterPro"/>
</dbReference>
<dbReference type="Pfam" id="PF05175">
    <property type="entry name" value="MTS"/>
    <property type="match status" value="1"/>
</dbReference>
<evidence type="ECO:0000256" key="4">
    <source>
        <dbReference type="ARBA" id="ARBA00022679"/>
    </source>
</evidence>
<protein>
    <submittedName>
        <fullName evidence="7">Methyltransferase</fullName>
    </submittedName>
</protein>
<dbReference type="SUPFAM" id="SSF53335">
    <property type="entry name" value="S-adenosyl-L-methionine-dependent methyltransferases"/>
    <property type="match status" value="1"/>
</dbReference>
<gene>
    <name evidence="7" type="ORF">GQ651_15845</name>
</gene>
<dbReference type="GO" id="GO:0006364">
    <property type="term" value="P:rRNA processing"/>
    <property type="evidence" value="ECO:0007669"/>
    <property type="project" value="UniProtKB-KW"/>
</dbReference>
<dbReference type="AlphaFoldDB" id="A0A7C9N2E1"/>
<keyword evidence="8" id="KW-1185">Reference proteome</keyword>
<keyword evidence="5" id="KW-0949">S-adenosyl-L-methionine</keyword>
<dbReference type="InterPro" id="IPR029063">
    <property type="entry name" value="SAM-dependent_MTases_sf"/>
</dbReference>
<dbReference type="PANTHER" id="PTHR47816:SF4">
    <property type="entry name" value="RIBOSOMAL RNA SMALL SUBUNIT METHYLTRANSFERASE C"/>
    <property type="match status" value="1"/>
</dbReference>
<dbReference type="InterPro" id="IPR046977">
    <property type="entry name" value="RsmC/RlmG"/>
</dbReference>
<evidence type="ECO:0000313" key="7">
    <source>
        <dbReference type="EMBL" id="MXQ09318.1"/>
    </source>
</evidence>
<sequence length="329" mass="35398">MLADRLPLALDRGLLSLPDEGRIAVIGPRAGTDLSVLPKERVQVVTAHYPDHAYFRDSGLETATDITGPYSLAIVCIPRARDEARKWIATAAAATDGPVVVDGQKTDGIDALLKELRARSDLGEVLSKAHGKIAVAEAIDAPDWRQDGARVIDGRFRTLPGVFSADGVDPGSALLASRLPPSLSGSVVDLGAGWGYLSEMILAHAGVTGVDLVEADHVALSLARENVTDPRARFHWADGLTFQPAEPVDHVVTNPPFHTGRTPDASLGQGFIRNASRMLKPRGALWLVANRHLPYEGVLKDAFSEVRLLDDVSSYKLFHASKPRRPRKG</sequence>
<name>A0A7C9N2E1_9RHOB</name>
<evidence type="ECO:0000259" key="6">
    <source>
        <dbReference type="Pfam" id="PF05175"/>
    </source>
</evidence>
<dbReference type="EMBL" id="WUPT01000003">
    <property type="protein sequence ID" value="MXQ09318.1"/>
    <property type="molecule type" value="Genomic_DNA"/>
</dbReference>
<keyword evidence="3 7" id="KW-0489">Methyltransferase</keyword>
<feature type="domain" description="Methyltransferase small" evidence="6">
    <location>
        <begin position="155"/>
        <end position="318"/>
    </location>
</feature>
<keyword evidence="2" id="KW-0698">rRNA processing</keyword>